<feature type="region of interest" description="Disordered" evidence="1">
    <location>
        <begin position="581"/>
        <end position="604"/>
    </location>
</feature>
<evidence type="ECO:0000313" key="4">
    <source>
        <dbReference type="Proteomes" id="UP000636793"/>
    </source>
</evidence>
<dbReference type="InterPro" id="IPR027417">
    <property type="entry name" value="P-loop_NTPase"/>
</dbReference>
<name>A0A916WQK7_9MICO</name>
<feature type="compositionally biased region" description="Polar residues" evidence="1">
    <location>
        <begin position="582"/>
        <end position="596"/>
    </location>
</feature>
<dbReference type="Gene3D" id="3.40.50.300">
    <property type="entry name" value="P-loop containing nucleotide triphosphate hydrolases"/>
    <property type="match status" value="1"/>
</dbReference>
<reference evidence="3" key="2">
    <citation type="submission" date="2020-09" db="EMBL/GenBank/DDBJ databases">
        <authorList>
            <person name="Sun Q."/>
            <person name="Zhou Y."/>
        </authorList>
    </citation>
    <scope>NUCLEOTIDE SEQUENCE</scope>
    <source>
        <strain evidence="3">CGMCC 1.15085</strain>
    </source>
</reference>
<dbReference type="InterPro" id="IPR057574">
    <property type="entry name" value="nSTAND_NTPase5_dom"/>
</dbReference>
<evidence type="ECO:0000256" key="1">
    <source>
        <dbReference type="SAM" id="MobiDB-lite"/>
    </source>
</evidence>
<keyword evidence="4" id="KW-1185">Reference proteome</keyword>
<dbReference type="Proteomes" id="UP000636793">
    <property type="component" value="Unassembled WGS sequence"/>
</dbReference>
<dbReference type="SUPFAM" id="SSF52540">
    <property type="entry name" value="P-loop containing nucleoside triphosphate hydrolases"/>
    <property type="match status" value="1"/>
</dbReference>
<sequence length="1146" mass="124557">MLVGGRLASNIEALGKRLSLGAVAVVGAGLSLAQRYPDTAGLNALMWDAIDADRKARAHLAADLGLEDTPAKALVGDDEARWALGWQTIAGSGVAQARFQAEFTALDAQRSGQRSQAHEGLARLIHAGVVECVVSFNWDSALEAAYLRLYGTRIPDDVLYKPHGDVANPDADWVLPHEDGVVPASVLNRVQQLVQEHPRTLLVIGYSESDEVVVEQLIAPLDDQWRVSRVGPRVSGVDDVMGDSATVLGRLAEPYANAEDEAAWRVVTFDANRGLEHALSGGRLAAADVAVCPPLQEVQHVQDALAQSHAVVLNGESGSGKSITAYQVAQRLAADGVEILQLRDRARRVAVRPWLEDLRHFPHRKLLFVDDAQDLSSDTVRELAEAASADQLVLIAGVDHIAGGVATVSVSGTGAVAVLQRYVLAHRDDLLAKVQVLDDWVGDHLGDEPFEARVERAAKEPTAWQFFYILTGGWRRTSRSMQEVRAFDRADLLACALAVAQIAGVDSGVTVDELVPYAVALNRDRAWVEKGLETLQRHLLAVEHQGVWRCSHLRTAYAVLRWMLHPPHYATKVAAEKVAVQPTASATGNRSETKPQSGRRAKHMPLPEVSKEVALEDRKDAARLIGVAVDSTSTSLRGLAWLLGRAHSTETRWALISCGVRTDEHDRQLALRALETPPGPEVAMASQLLEQLDGRDAPVIGATVWEHIDVIVAWVKSVSPETGWAVGSLVNVLMNDDSGRLASVMGDVDPGSLASLIVHGGWPHIYSTTRAVDRIAHGGGGDLIKATGEALDEDVLSRMLDEVPDLRSADELFKCLSDLNPALGVRLFELHAERLAAMFSPDPLAEHHALFRTFGFLLQYLPMFRRTKQPATACRRAARKFVRALDNRALIAQLGSPAEDLRWHNFWEFILMYADADPRGWAKVVGAVDLEAVEAALVEQLPRPGENVLFVLNSIADVRHQDILDILERHESEFGAIDELLVYTHPELSVRLLREGLPLNLRLEGQDYDVAAEMLSLVGDVDPEVAREVAEANMLPFAAGLANNHQQTFEDLRLWVAECDRWAPTLLDASLATLPPGVVAGWAGALKDPKAKRDIGPLIVRAARCEGTAAAAEAVVLIQRFTSLKGLTGTSNAPVLARTSPQKPRS</sequence>
<protein>
    <recommendedName>
        <fullName evidence="2">Novel STAND NTPase 5 domain-containing protein</fullName>
    </recommendedName>
</protein>
<proteinExistence type="predicted"/>
<gene>
    <name evidence="3" type="ORF">GCM10011492_11400</name>
</gene>
<feature type="domain" description="Novel STAND NTPase 5" evidence="2">
    <location>
        <begin position="293"/>
        <end position="395"/>
    </location>
</feature>
<accession>A0A916WQK7</accession>
<evidence type="ECO:0000259" key="2">
    <source>
        <dbReference type="Pfam" id="PF25199"/>
    </source>
</evidence>
<dbReference type="EMBL" id="BMHI01000002">
    <property type="protein sequence ID" value="GGB23262.1"/>
    <property type="molecule type" value="Genomic_DNA"/>
</dbReference>
<organism evidence="3 4">
    <name type="scientific">Flexivirga endophytica</name>
    <dbReference type="NCBI Taxonomy" id="1849103"/>
    <lineage>
        <taxon>Bacteria</taxon>
        <taxon>Bacillati</taxon>
        <taxon>Actinomycetota</taxon>
        <taxon>Actinomycetes</taxon>
        <taxon>Micrococcales</taxon>
        <taxon>Dermacoccaceae</taxon>
        <taxon>Flexivirga</taxon>
    </lineage>
</organism>
<comment type="caution">
    <text evidence="3">The sequence shown here is derived from an EMBL/GenBank/DDBJ whole genome shotgun (WGS) entry which is preliminary data.</text>
</comment>
<reference evidence="3" key="1">
    <citation type="journal article" date="2014" name="Int. J. Syst. Evol. Microbiol.">
        <title>Complete genome sequence of Corynebacterium casei LMG S-19264T (=DSM 44701T), isolated from a smear-ripened cheese.</title>
        <authorList>
            <consortium name="US DOE Joint Genome Institute (JGI-PGF)"/>
            <person name="Walter F."/>
            <person name="Albersmeier A."/>
            <person name="Kalinowski J."/>
            <person name="Ruckert C."/>
        </authorList>
    </citation>
    <scope>NUCLEOTIDE SEQUENCE</scope>
    <source>
        <strain evidence="3">CGMCC 1.15085</strain>
    </source>
</reference>
<dbReference type="AlphaFoldDB" id="A0A916WQK7"/>
<dbReference type="Pfam" id="PF25199">
    <property type="entry name" value="nSTAND_NTPase5"/>
    <property type="match status" value="1"/>
</dbReference>
<evidence type="ECO:0000313" key="3">
    <source>
        <dbReference type="EMBL" id="GGB23262.1"/>
    </source>
</evidence>